<dbReference type="RefSeq" id="XP_033400767.1">
    <property type="nucleotide sequence ID" value="XM_033535319.1"/>
</dbReference>
<evidence type="ECO:0000313" key="1">
    <source>
        <dbReference type="EMBL" id="KAF2145055.1"/>
    </source>
</evidence>
<sequence length="240" mass="27597">MRGIDSTAGAVYTWNAIERFTRCWEPQPERRNQCMIVDEQTKSIVILAVSETLKSSRFTAKRYTLDGALLSEHFSDVCVNADFKFTDSLVAEPMDYNSRLYHLRDRNLSGSDRWSTSGVKMCSVVFDNQANKFILSAEPSMWLEGKPAKTFRWKTVVYFISRQYGLATYESWRKNESRSNGGESFPDDKGRRLLFTTAPATYPGYKVLRGNEQFVVEFARKSLMVWCFDRGVELPASSFE</sequence>
<dbReference type="GeneID" id="54292813"/>
<protein>
    <submittedName>
        <fullName evidence="1">Uncharacterized protein</fullName>
    </submittedName>
</protein>
<keyword evidence="2" id="KW-1185">Reference proteome</keyword>
<accession>A0A6A6BP64</accession>
<name>A0A6A6BP64_9PEZI</name>
<dbReference type="EMBL" id="ML995478">
    <property type="protein sequence ID" value="KAF2145055.1"/>
    <property type="molecule type" value="Genomic_DNA"/>
</dbReference>
<dbReference type="AlphaFoldDB" id="A0A6A6BP64"/>
<evidence type="ECO:0000313" key="2">
    <source>
        <dbReference type="Proteomes" id="UP000799438"/>
    </source>
</evidence>
<organism evidence="1 2">
    <name type="scientific">Aplosporella prunicola CBS 121167</name>
    <dbReference type="NCBI Taxonomy" id="1176127"/>
    <lineage>
        <taxon>Eukaryota</taxon>
        <taxon>Fungi</taxon>
        <taxon>Dikarya</taxon>
        <taxon>Ascomycota</taxon>
        <taxon>Pezizomycotina</taxon>
        <taxon>Dothideomycetes</taxon>
        <taxon>Dothideomycetes incertae sedis</taxon>
        <taxon>Botryosphaeriales</taxon>
        <taxon>Aplosporellaceae</taxon>
        <taxon>Aplosporella</taxon>
    </lineage>
</organism>
<dbReference type="Proteomes" id="UP000799438">
    <property type="component" value="Unassembled WGS sequence"/>
</dbReference>
<proteinExistence type="predicted"/>
<gene>
    <name evidence="1" type="ORF">K452DRAFT_134050</name>
</gene>
<reference evidence="1" key="1">
    <citation type="journal article" date="2020" name="Stud. Mycol.">
        <title>101 Dothideomycetes genomes: a test case for predicting lifestyles and emergence of pathogens.</title>
        <authorList>
            <person name="Haridas S."/>
            <person name="Albert R."/>
            <person name="Binder M."/>
            <person name="Bloem J."/>
            <person name="Labutti K."/>
            <person name="Salamov A."/>
            <person name="Andreopoulos B."/>
            <person name="Baker S."/>
            <person name="Barry K."/>
            <person name="Bills G."/>
            <person name="Bluhm B."/>
            <person name="Cannon C."/>
            <person name="Castanera R."/>
            <person name="Culley D."/>
            <person name="Daum C."/>
            <person name="Ezra D."/>
            <person name="Gonzalez J."/>
            <person name="Henrissat B."/>
            <person name="Kuo A."/>
            <person name="Liang C."/>
            <person name="Lipzen A."/>
            <person name="Lutzoni F."/>
            <person name="Magnuson J."/>
            <person name="Mondo S."/>
            <person name="Nolan M."/>
            <person name="Ohm R."/>
            <person name="Pangilinan J."/>
            <person name="Park H.-J."/>
            <person name="Ramirez L."/>
            <person name="Alfaro M."/>
            <person name="Sun H."/>
            <person name="Tritt A."/>
            <person name="Yoshinaga Y."/>
            <person name="Zwiers L.-H."/>
            <person name="Turgeon B."/>
            <person name="Goodwin S."/>
            <person name="Spatafora J."/>
            <person name="Crous P."/>
            <person name="Grigoriev I."/>
        </authorList>
    </citation>
    <scope>NUCLEOTIDE SEQUENCE</scope>
    <source>
        <strain evidence="1">CBS 121167</strain>
    </source>
</reference>